<evidence type="ECO:0000256" key="1">
    <source>
        <dbReference type="SAM" id="Coils"/>
    </source>
</evidence>
<organism evidence="3 4">
    <name type="scientific">Paramarasmius palmivorus</name>
    <dbReference type="NCBI Taxonomy" id="297713"/>
    <lineage>
        <taxon>Eukaryota</taxon>
        <taxon>Fungi</taxon>
        <taxon>Dikarya</taxon>
        <taxon>Basidiomycota</taxon>
        <taxon>Agaricomycotina</taxon>
        <taxon>Agaricomycetes</taxon>
        <taxon>Agaricomycetidae</taxon>
        <taxon>Agaricales</taxon>
        <taxon>Marasmiineae</taxon>
        <taxon>Marasmiaceae</taxon>
        <taxon>Paramarasmius</taxon>
    </lineage>
</organism>
<reference evidence="3 4" key="1">
    <citation type="submission" date="2024-01" db="EMBL/GenBank/DDBJ databases">
        <title>A draft genome for a cacao thread blight-causing isolate of Paramarasmius palmivorus.</title>
        <authorList>
            <person name="Baruah I.K."/>
            <person name="Bukari Y."/>
            <person name="Amoako-Attah I."/>
            <person name="Meinhardt L.W."/>
            <person name="Bailey B.A."/>
            <person name="Cohen S.P."/>
        </authorList>
    </citation>
    <scope>NUCLEOTIDE SEQUENCE [LARGE SCALE GENOMIC DNA]</scope>
    <source>
        <strain evidence="3 4">GH-12</strain>
    </source>
</reference>
<dbReference type="EMBL" id="JAYKXP010000030">
    <property type="protein sequence ID" value="KAK7042925.1"/>
    <property type="molecule type" value="Genomic_DNA"/>
</dbReference>
<keyword evidence="4" id="KW-1185">Reference proteome</keyword>
<feature type="region of interest" description="Disordered" evidence="2">
    <location>
        <begin position="322"/>
        <end position="351"/>
    </location>
</feature>
<proteinExistence type="predicted"/>
<dbReference type="Proteomes" id="UP001383192">
    <property type="component" value="Unassembled WGS sequence"/>
</dbReference>
<accession>A0AAW0CVA4</accession>
<feature type="coiled-coil region" evidence="1">
    <location>
        <begin position="73"/>
        <end position="139"/>
    </location>
</feature>
<dbReference type="AlphaFoldDB" id="A0AAW0CVA4"/>
<evidence type="ECO:0000313" key="3">
    <source>
        <dbReference type="EMBL" id="KAK7042925.1"/>
    </source>
</evidence>
<feature type="compositionally biased region" description="Low complexity" evidence="2">
    <location>
        <begin position="1"/>
        <end position="18"/>
    </location>
</feature>
<gene>
    <name evidence="3" type="ORF">VNI00_008661</name>
</gene>
<feature type="compositionally biased region" description="Basic residues" evidence="2">
    <location>
        <begin position="34"/>
        <end position="46"/>
    </location>
</feature>
<feature type="region of interest" description="Disordered" evidence="2">
    <location>
        <begin position="1"/>
        <end position="62"/>
    </location>
</feature>
<protein>
    <submittedName>
        <fullName evidence="3">Uncharacterized protein</fullName>
    </submittedName>
</protein>
<sequence length="351" mass="39309">MSSSASRSSKRQASSVSESIDRSGEESSASAKVKSSKGRTPSRRNTRIPSEESDTVTIQVPKGFADQASFGAMNKLRSELSALRDKQEKDEEIIDAMQNEIRSLKESLAENTAAIEKYKEKSKKKLAKYEAKISQALEVYSIILSVKSYTDLYIRTSNSFENKKGNPDRKKKFLYFPKLIFMIHEQHGFAIGTKAQESQEHNFEVSSSFSGLPDDERELFFDLAKRRGESSSGDIFYAGTYKCVRLDHLYPEGISYSDDIYNEFGLPINRVTAMVVDAQIQRPRLRRDEIADLVKSGVIKLEFIGLQCIGFNSDLNRRITGSTPASAQIGTKRPRGLGSAPLPNDKRSRLS</sequence>
<comment type="caution">
    <text evidence="3">The sequence shown here is derived from an EMBL/GenBank/DDBJ whole genome shotgun (WGS) entry which is preliminary data.</text>
</comment>
<evidence type="ECO:0000313" key="4">
    <source>
        <dbReference type="Proteomes" id="UP001383192"/>
    </source>
</evidence>
<evidence type="ECO:0000256" key="2">
    <source>
        <dbReference type="SAM" id="MobiDB-lite"/>
    </source>
</evidence>
<keyword evidence="1" id="KW-0175">Coiled coil</keyword>
<name>A0AAW0CVA4_9AGAR</name>